<dbReference type="PANTHER" id="PTHR47959:SF8">
    <property type="entry name" value="RNA HELICASE"/>
    <property type="match status" value="1"/>
</dbReference>
<feature type="short sequence motif" description="Q motif" evidence="5">
    <location>
        <begin position="28"/>
        <end position="56"/>
    </location>
</feature>
<evidence type="ECO:0000256" key="1">
    <source>
        <dbReference type="ARBA" id="ARBA00022741"/>
    </source>
</evidence>
<evidence type="ECO:0000256" key="5">
    <source>
        <dbReference type="PROSITE-ProRule" id="PRU00552"/>
    </source>
</evidence>
<evidence type="ECO:0008006" key="9">
    <source>
        <dbReference type="Google" id="ProtNLM"/>
    </source>
</evidence>
<dbReference type="GO" id="GO:0005524">
    <property type="term" value="F:ATP binding"/>
    <property type="evidence" value="ECO:0007669"/>
    <property type="project" value="UniProtKB-KW"/>
</dbReference>
<keyword evidence="2" id="KW-0378">Hydrolase</keyword>
<dbReference type="Gramene" id="KZM98240">
    <property type="protein sequence ID" value="KZM98240"/>
    <property type="gene ID" value="DCAR_014398"/>
</dbReference>
<evidence type="ECO:0000256" key="3">
    <source>
        <dbReference type="ARBA" id="ARBA00022806"/>
    </source>
</evidence>
<keyword evidence="4" id="KW-0067">ATP-binding</keyword>
<gene>
    <name evidence="8" type="ORF">DCAR_014398</name>
</gene>
<dbReference type="Gene3D" id="3.40.50.300">
    <property type="entry name" value="P-loop containing nucleotide triphosphate hydrolases"/>
    <property type="match status" value="1"/>
</dbReference>
<evidence type="ECO:0000259" key="6">
    <source>
        <dbReference type="PROSITE" id="PS51192"/>
    </source>
</evidence>
<name>A0A162AB41_DAUCS</name>
<evidence type="ECO:0000313" key="8">
    <source>
        <dbReference type="EMBL" id="KZM98240.1"/>
    </source>
</evidence>
<dbReference type="SUPFAM" id="SSF52540">
    <property type="entry name" value="P-loop containing nucleoside triphosphate hydrolases"/>
    <property type="match status" value="1"/>
</dbReference>
<dbReference type="PROSITE" id="PS51195">
    <property type="entry name" value="Q_MOTIF"/>
    <property type="match status" value="1"/>
</dbReference>
<dbReference type="GO" id="GO:0003724">
    <property type="term" value="F:RNA helicase activity"/>
    <property type="evidence" value="ECO:0007669"/>
    <property type="project" value="InterPro"/>
</dbReference>
<dbReference type="GO" id="GO:0005829">
    <property type="term" value="C:cytosol"/>
    <property type="evidence" value="ECO:0007669"/>
    <property type="project" value="TreeGrafter"/>
</dbReference>
<proteinExistence type="predicted"/>
<keyword evidence="3" id="KW-0347">Helicase</keyword>
<dbReference type="OMA" id="CSCEYLR"/>
<dbReference type="AlphaFoldDB" id="A0A162AB41"/>
<feature type="domain" description="DEAD-box RNA helicase Q" evidence="7">
    <location>
        <begin position="28"/>
        <end position="56"/>
    </location>
</feature>
<dbReference type="InterPro" id="IPR027417">
    <property type="entry name" value="P-loop_NTPase"/>
</dbReference>
<evidence type="ECO:0000256" key="4">
    <source>
        <dbReference type="ARBA" id="ARBA00022840"/>
    </source>
</evidence>
<protein>
    <recommendedName>
        <fullName evidence="9">RNA helicase</fullName>
    </recommendedName>
</protein>
<dbReference type="EMBL" id="LNRQ01000004">
    <property type="protein sequence ID" value="KZM98240.1"/>
    <property type="molecule type" value="Genomic_DNA"/>
</dbReference>
<dbReference type="GO" id="GO:0016787">
    <property type="term" value="F:hydrolase activity"/>
    <property type="evidence" value="ECO:0007669"/>
    <property type="project" value="UniProtKB-KW"/>
</dbReference>
<comment type="caution">
    <text evidence="8">The sequence shown here is derived from an EMBL/GenBank/DDBJ whole genome shotgun (WGS) entry which is preliminary data.</text>
</comment>
<dbReference type="InterPro" id="IPR050079">
    <property type="entry name" value="DEAD_box_RNA_helicase"/>
</dbReference>
<dbReference type="InterPro" id="IPR014001">
    <property type="entry name" value="Helicase_ATP-bd"/>
</dbReference>
<evidence type="ECO:0000259" key="7">
    <source>
        <dbReference type="PROSITE" id="PS51195"/>
    </source>
</evidence>
<keyword evidence="1" id="KW-0547">Nucleotide-binding</keyword>
<dbReference type="PROSITE" id="PS51192">
    <property type="entry name" value="HELICASE_ATP_BIND_1"/>
    <property type="match status" value="1"/>
</dbReference>
<dbReference type="GO" id="GO:0003676">
    <property type="term" value="F:nucleic acid binding"/>
    <property type="evidence" value="ECO:0007669"/>
    <property type="project" value="InterPro"/>
</dbReference>
<accession>A0A162AB41</accession>
<dbReference type="STRING" id="79200.A0A162AB41"/>
<reference evidence="8" key="1">
    <citation type="journal article" date="2016" name="Nat. Genet.">
        <title>A high-quality carrot genome assembly provides new insights into carotenoid accumulation and asterid genome evolution.</title>
        <authorList>
            <person name="Iorizzo M."/>
            <person name="Ellison S."/>
            <person name="Senalik D."/>
            <person name="Zeng P."/>
            <person name="Satapoomin P."/>
            <person name="Huang J."/>
            <person name="Bowman M."/>
            <person name="Iovene M."/>
            <person name="Sanseverino W."/>
            <person name="Cavagnaro P."/>
            <person name="Yildiz M."/>
            <person name="Macko-Podgorni A."/>
            <person name="Moranska E."/>
            <person name="Grzebelus E."/>
            <person name="Grzebelus D."/>
            <person name="Ashrafi H."/>
            <person name="Zheng Z."/>
            <person name="Cheng S."/>
            <person name="Spooner D."/>
            <person name="Van Deynze A."/>
            <person name="Simon P."/>
        </authorList>
    </citation>
    <scope>NUCLEOTIDE SEQUENCE [LARGE SCALE GENOMIC DNA]</scope>
    <source>
        <tissue evidence="8">Leaf</tissue>
    </source>
</reference>
<organism evidence="8">
    <name type="scientific">Daucus carota subsp. sativus</name>
    <name type="common">Carrot</name>
    <dbReference type="NCBI Taxonomy" id="79200"/>
    <lineage>
        <taxon>Eukaryota</taxon>
        <taxon>Viridiplantae</taxon>
        <taxon>Streptophyta</taxon>
        <taxon>Embryophyta</taxon>
        <taxon>Tracheophyta</taxon>
        <taxon>Spermatophyta</taxon>
        <taxon>Magnoliopsida</taxon>
        <taxon>eudicotyledons</taxon>
        <taxon>Gunneridae</taxon>
        <taxon>Pentapetalae</taxon>
        <taxon>asterids</taxon>
        <taxon>campanulids</taxon>
        <taxon>Apiales</taxon>
        <taxon>Apiaceae</taxon>
        <taxon>Apioideae</taxon>
        <taxon>Scandiceae</taxon>
        <taxon>Daucinae</taxon>
        <taxon>Daucus</taxon>
        <taxon>Daucus sect. Daucus</taxon>
    </lineage>
</organism>
<dbReference type="InterPro" id="IPR011545">
    <property type="entry name" value="DEAD/DEAH_box_helicase_dom"/>
</dbReference>
<evidence type="ECO:0000256" key="2">
    <source>
        <dbReference type="ARBA" id="ARBA00022801"/>
    </source>
</evidence>
<sequence>MDYEAPLLVSSVTELKKKEKLQKKAKSGGFESLGLSFNVFRGVKRKGYKVPTPIQRKTMPLILSGCDVVAMARTGSGKTAAVLVPMFEKLRNHLDECGGIRALILSPTRDLALQTLKFAQELGRYTGTDTYLLYVCVCVCSCEYLRSEIF</sequence>
<feature type="domain" description="Helicase ATP-binding" evidence="6">
    <location>
        <begin position="59"/>
        <end position="150"/>
    </location>
</feature>
<dbReference type="PANTHER" id="PTHR47959">
    <property type="entry name" value="ATP-DEPENDENT RNA HELICASE RHLE-RELATED"/>
    <property type="match status" value="1"/>
</dbReference>
<dbReference type="InterPro" id="IPR014014">
    <property type="entry name" value="RNA_helicase_DEAD_Q_motif"/>
</dbReference>
<dbReference type="Pfam" id="PF00270">
    <property type="entry name" value="DEAD"/>
    <property type="match status" value="1"/>
</dbReference>